<dbReference type="Pfam" id="PF03816">
    <property type="entry name" value="LytR_cpsA_psr"/>
    <property type="match status" value="1"/>
</dbReference>
<evidence type="ECO:0000256" key="4">
    <source>
        <dbReference type="ARBA" id="ARBA00022989"/>
    </source>
</evidence>
<dbReference type="InterPro" id="IPR004474">
    <property type="entry name" value="LytR_CpsA_psr"/>
</dbReference>
<dbReference type="GO" id="GO:0071555">
    <property type="term" value="P:cell wall organization"/>
    <property type="evidence" value="ECO:0007669"/>
    <property type="project" value="UniProtKB-KW"/>
</dbReference>
<accession>A0A1B3XKL7</accession>
<dbReference type="RefSeq" id="WP_064466926.1">
    <property type="nucleotide sequence ID" value="NZ_CP017080.1"/>
</dbReference>
<feature type="domain" description="Cell envelope-related transcriptional attenuator" evidence="5">
    <location>
        <begin position="86"/>
        <end position="234"/>
    </location>
</feature>
<evidence type="ECO:0000256" key="1">
    <source>
        <dbReference type="ARBA" id="ARBA00006068"/>
    </source>
</evidence>
<dbReference type="InterPro" id="IPR050922">
    <property type="entry name" value="LytR/CpsA/Psr_CW_biosynth"/>
</dbReference>
<keyword evidence="7" id="KW-1185">Reference proteome</keyword>
<evidence type="ECO:0000256" key="3">
    <source>
        <dbReference type="ARBA" id="ARBA00022968"/>
    </source>
</evidence>
<protein>
    <submittedName>
        <fullName evidence="6">LytR family transcriptional regulator</fullName>
    </submittedName>
</protein>
<dbReference type="EMBL" id="CP017080">
    <property type="protein sequence ID" value="AOH53756.1"/>
    <property type="molecule type" value="Genomic_DNA"/>
</dbReference>
<dbReference type="Gene3D" id="3.40.630.190">
    <property type="entry name" value="LCP protein"/>
    <property type="match status" value="1"/>
</dbReference>
<comment type="similarity">
    <text evidence="1">Belongs to the LytR/CpsA/Psr (LCP) family.</text>
</comment>
<dbReference type="OrthoDB" id="27330at2"/>
<gene>
    <name evidence="6" type="ORF">ABE28_005295</name>
</gene>
<organism evidence="6 7">
    <name type="scientific">Peribacillus muralis</name>
    <dbReference type="NCBI Taxonomy" id="264697"/>
    <lineage>
        <taxon>Bacteria</taxon>
        <taxon>Bacillati</taxon>
        <taxon>Bacillota</taxon>
        <taxon>Bacilli</taxon>
        <taxon>Bacillales</taxon>
        <taxon>Bacillaceae</taxon>
        <taxon>Peribacillus</taxon>
    </lineage>
</organism>
<keyword evidence="4" id="KW-1133">Transmembrane helix</keyword>
<keyword evidence="4" id="KW-0472">Membrane</keyword>
<dbReference type="PANTHER" id="PTHR33392:SF3">
    <property type="entry name" value="POLYISOPRENYL-TEICHOIC ACID--PEPTIDOGLYCAN TEICHOIC ACID TRANSFERASE TAGT"/>
    <property type="match status" value="1"/>
</dbReference>
<proteinExistence type="inferred from homology"/>
<keyword evidence="3" id="KW-0735">Signal-anchor</keyword>
<evidence type="ECO:0000313" key="7">
    <source>
        <dbReference type="Proteomes" id="UP000077926"/>
    </source>
</evidence>
<evidence type="ECO:0000313" key="6">
    <source>
        <dbReference type="EMBL" id="AOH53756.1"/>
    </source>
</evidence>
<dbReference type="PANTHER" id="PTHR33392">
    <property type="entry name" value="POLYISOPRENYL-TEICHOIC ACID--PEPTIDOGLYCAN TEICHOIC ACID TRANSFERASE TAGU"/>
    <property type="match status" value="1"/>
</dbReference>
<dbReference type="AlphaFoldDB" id="A0A1B3XKL7"/>
<keyword evidence="2" id="KW-0812">Transmembrane</keyword>
<dbReference type="Proteomes" id="UP000077926">
    <property type="component" value="Chromosome"/>
</dbReference>
<reference evidence="6 7" key="1">
    <citation type="submission" date="2016-08" db="EMBL/GenBank/DDBJ databases">
        <title>Complete genome sequence of Bacillus muralis G25-68, a strain with toxicity to nematodes.</title>
        <authorList>
            <person name="Zheng Z."/>
        </authorList>
    </citation>
    <scope>NUCLEOTIDE SEQUENCE [LARGE SCALE GENOMIC DNA]</scope>
    <source>
        <strain evidence="6 7">G25-68</strain>
    </source>
</reference>
<name>A0A1B3XKL7_9BACI</name>
<evidence type="ECO:0000259" key="5">
    <source>
        <dbReference type="Pfam" id="PF03816"/>
    </source>
</evidence>
<dbReference type="KEGG" id="bmur:ABE28_005295"/>
<evidence type="ECO:0000256" key="2">
    <source>
        <dbReference type="ARBA" id="ARBA00022692"/>
    </source>
</evidence>
<dbReference type="NCBIfam" id="TIGR00350">
    <property type="entry name" value="lytR_cpsA_psr"/>
    <property type="match status" value="1"/>
</dbReference>
<sequence length="315" mass="35540">MKKNGYKKNRFRILIFTVIACLLLGGTYIYSQFYDFTSHTFRELERGSKSNKREQMISPLKDNISILIIGEDTSETRENGDGTNARSDALLLATINKQDTAINLVSIPRDTRMYIPIKDKEDKIAHAHAFGGIEGTIDTVENFLDVPVDYYIKFNFDSFLSLIDTIGGIDVDVPVTFTEQDSQDKAGAIHLEKGHQHLSGEQALALTRTRKIDNDFFRGQRQQLVIEAIGKKVLSLNSIGKMNDILDEVGPHTSTNLSAKNILTIASTLMGKNIEFNKQQIKCNDEYINGIYYAIPDIENVKEISREINQVLQEK</sequence>
<dbReference type="STRING" id="264697.ABE28_005295"/>